<dbReference type="PANTHER" id="PTHR11977:SF133">
    <property type="entry name" value="DUF4045 DOMAIN-CONTAINING PROTEIN"/>
    <property type="match status" value="1"/>
</dbReference>
<organism evidence="4 5">
    <name type="scientific">Seiridium unicorne</name>
    <dbReference type="NCBI Taxonomy" id="138068"/>
    <lineage>
        <taxon>Eukaryota</taxon>
        <taxon>Fungi</taxon>
        <taxon>Dikarya</taxon>
        <taxon>Ascomycota</taxon>
        <taxon>Pezizomycotina</taxon>
        <taxon>Sordariomycetes</taxon>
        <taxon>Xylariomycetidae</taxon>
        <taxon>Amphisphaeriales</taxon>
        <taxon>Sporocadaceae</taxon>
        <taxon>Seiridium</taxon>
    </lineage>
</organism>
<dbReference type="Pfam" id="PF13254">
    <property type="entry name" value="DUF4045"/>
    <property type="match status" value="1"/>
</dbReference>
<feature type="compositionally biased region" description="Low complexity" evidence="1">
    <location>
        <begin position="976"/>
        <end position="991"/>
    </location>
</feature>
<feature type="compositionally biased region" description="Basic residues" evidence="1">
    <location>
        <begin position="963"/>
        <end position="973"/>
    </location>
</feature>
<accession>A0ABR2VBS0</accession>
<feature type="compositionally biased region" description="Basic and acidic residues" evidence="1">
    <location>
        <begin position="221"/>
        <end position="230"/>
    </location>
</feature>
<dbReference type="InterPro" id="IPR007122">
    <property type="entry name" value="Villin/Gelsolin"/>
</dbReference>
<feature type="compositionally biased region" description="Basic and acidic residues" evidence="1">
    <location>
        <begin position="406"/>
        <end position="433"/>
    </location>
</feature>
<evidence type="ECO:0000256" key="1">
    <source>
        <dbReference type="SAM" id="MobiDB-lite"/>
    </source>
</evidence>
<feature type="compositionally biased region" description="Basic residues" evidence="1">
    <location>
        <begin position="854"/>
        <end position="867"/>
    </location>
</feature>
<comment type="caution">
    <text evidence="4">The sequence shown here is derived from an EMBL/GenBank/DDBJ whole genome shotgun (WGS) entry which is preliminary data.</text>
</comment>
<feature type="compositionally biased region" description="Basic and acidic residues" evidence="1">
    <location>
        <begin position="586"/>
        <end position="598"/>
    </location>
</feature>
<dbReference type="SUPFAM" id="SSF55753">
    <property type="entry name" value="Actin depolymerizing proteins"/>
    <property type="match status" value="3"/>
</dbReference>
<dbReference type="PANTHER" id="PTHR11977">
    <property type="entry name" value="VILLIN"/>
    <property type="match status" value="1"/>
</dbReference>
<proteinExistence type="predicted"/>
<feature type="compositionally biased region" description="Basic and acidic residues" evidence="1">
    <location>
        <begin position="1"/>
        <end position="50"/>
    </location>
</feature>
<evidence type="ECO:0000259" key="2">
    <source>
        <dbReference type="Pfam" id="PF13254"/>
    </source>
</evidence>
<feature type="compositionally biased region" description="Low complexity" evidence="1">
    <location>
        <begin position="571"/>
        <end position="585"/>
    </location>
</feature>
<feature type="domain" description="DUF7904" evidence="3">
    <location>
        <begin position="1204"/>
        <end position="1303"/>
    </location>
</feature>
<dbReference type="Pfam" id="PF25480">
    <property type="entry name" value="DUF7904"/>
    <property type="match status" value="1"/>
</dbReference>
<feature type="compositionally biased region" description="Low complexity" evidence="1">
    <location>
        <begin position="528"/>
        <end position="543"/>
    </location>
</feature>
<dbReference type="PRINTS" id="PR00597">
    <property type="entry name" value="GELSOLIN"/>
</dbReference>
<protein>
    <recommendedName>
        <fullName evidence="6">Gelsolin</fullName>
    </recommendedName>
</protein>
<feature type="compositionally biased region" description="Polar residues" evidence="1">
    <location>
        <begin position="148"/>
        <end position="161"/>
    </location>
</feature>
<feature type="region of interest" description="Disordered" evidence="1">
    <location>
        <begin position="814"/>
        <end position="1160"/>
    </location>
</feature>
<feature type="compositionally biased region" description="Basic and acidic residues" evidence="1">
    <location>
        <begin position="1022"/>
        <end position="1045"/>
    </location>
</feature>
<dbReference type="EMBL" id="JARVKF010000045">
    <property type="protein sequence ID" value="KAK9424276.1"/>
    <property type="molecule type" value="Genomic_DNA"/>
</dbReference>
<evidence type="ECO:0000313" key="5">
    <source>
        <dbReference type="Proteomes" id="UP001408356"/>
    </source>
</evidence>
<feature type="compositionally biased region" description="Polar residues" evidence="1">
    <location>
        <begin position="870"/>
        <end position="881"/>
    </location>
</feature>
<feature type="region of interest" description="Disordered" evidence="1">
    <location>
        <begin position="675"/>
        <end position="801"/>
    </location>
</feature>
<dbReference type="InterPro" id="IPR057226">
    <property type="entry name" value="DUF7904"/>
</dbReference>
<dbReference type="InterPro" id="IPR029006">
    <property type="entry name" value="ADF-H/Gelsolin-like_dom_sf"/>
</dbReference>
<keyword evidence="5" id="KW-1185">Reference proteome</keyword>
<feature type="compositionally biased region" description="Basic and acidic residues" evidence="1">
    <location>
        <begin position="726"/>
        <end position="747"/>
    </location>
</feature>
<feature type="compositionally biased region" description="Basic and acidic residues" evidence="1">
    <location>
        <begin position="701"/>
        <end position="718"/>
    </location>
</feature>
<evidence type="ECO:0008006" key="6">
    <source>
        <dbReference type="Google" id="ProtNLM"/>
    </source>
</evidence>
<dbReference type="SMART" id="SM00262">
    <property type="entry name" value="GEL"/>
    <property type="match status" value="2"/>
</dbReference>
<name>A0ABR2VBS0_9PEZI</name>
<dbReference type="InterPro" id="IPR025118">
    <property type="entry name" value="DUF4045"/>
</dbReference>
<reference evidence="4 5" key="1">
    <citation type="journal article" date="2024" name="J. Plant Pathol.">
        <title>Sequence and assembly of the genome of Seiridium unicorne, isolate CBS 538.82, causal agent of cypress canker disease.</title>
        <authorList>
            <person name="Scali E."/>
            <person name="Rocca G.D."/>
            <person name="Danti R."/>
            <person name="Garbelotto M."/>
            <person name="Barberini S."/>
            <person name="Baroncelli R."/>
            <person name="Emiliani G."/>
        </authorList>
    </citation>
    <scope>NUCLEOTIDE SEQUENCE [LARGE SCALE GENOMIC DNA]</scope>
    <source>
        <strain evidence="4 5">BM-138-508</strain>
    </source>
</reference>
<evidence type="ECO:0000313" key="4">
    <source>
        <dbReference type="EMBL" id="KAK9424276.1"/>
    </source>
</evidence>
<feature type="domain" description="DUF4045" evidence="2">
    <location>
        <begin position="2"/>
        <end position="675"/>
    </location>
</feature>
<dbReference type="Gene3D" id="3.40.20.10">
    <property type="entry name" value="Severin"/>
    <property type="match status" value="3"/>
</dbReference>
<gene>
    <name evidence="4" type="ORF">SUNI508_13767</name>
</gene>
<feature type="compositionally biased region" description="Basic and acidic residues" evidence="1">
    <location>
        <begin position="116"/>
        <end position="128"/>
    </location>
</feature>
<feature type="region of interest" description="Disordered" evidence="1">
    <location>
        <begin position="1"/>
        <end position="617"/>
    </location>
</feature>
<feature type="compositionally biased region" description="Polar residues" evidence="1">
    <location>
        <begin position="129"/>
        <end position="139"/>
    </location>
</feature>
<feature type="compositionally biased region" description="Polar residues" evidence="1">
    <location>
        <begin position="172"/>
        <end position="201"/>
    </location>
</feature>
<sequence length="1555" mass="167331">MSEDVSKFLEQVRELGDRRAEEDEARSRELEQKILADRKERQARRAERARSISPQKSSPANTPPPATQRPTTPASQRLVLDSSPIIDRPASPNTPGDPPQADTMATHDFYSTSASKENESPFDAENKRASNPLSPTRSATVRGLNWQRRPNSQASNGSRSRPLSMFAAENAARSSTIPSEPTSATEAVSRDQITQALSSKDPSWFRQTADRGATSGAYRKSQVEDTERADASTINAKLPGMTRRPSTEPGMDEPGQRPDSPGLPRVLGSPLPLRTSQRLDPPSAKNEDPRDTDGTMERQPLASPPSPARGDRPISPTKGLGGFVQSAMMKRSDSVNKRWSVRSPEGLQRADSVASSRNSYIAPRATTGAPSRPTSLGRDNSLETTSRPGSSQGKIDPPADAQTEESISRKISDSLKPDTQSPREPDVQDDDKNTPPTSPSKTMDPRRWSPTKASWLESALNKPESPKPKATPTSSNQPAWLAEIAKAKAQKTANPATEVSRAPTTSHKHQVSIGGLMRASAPGIGAKPASMTSSAVSSPTVVTHRTGPGSIRNNSVSSVVAAEGEREIGNAADTAATTVHTTTSKPKPETPPKMDFRASLKPKPAPPTSGAAGNNDFKSVIGSLRKTATQNYVAPDELKSNILRGKAALNLTGGPKKTERKDEFKDAILAKKKEFSKAQVEGRGVARHSSTASEQPVPEGLVKRFELGRSKSFKRDTAPADMLDAVEQHKASPRSFERPRLHEKQDSRSSILSSEERRPSIGLQRESAQEGVTPKPADASAPMPVLQKETSAPGRLQGKVGGSVLANRFNPALAGLLARGPPPMATGSPSGADDGETRGTSSTSEANAGPKLTHMTKSRARGPKRKAPTSAATNALPTNASDAPAAASTVDKEPTPNPKPVTSGLEAEQASAQAMASKAGAVPYASSSQVQSDGRPKPRPLALADSAKQIAEPAQSEPAKTPRPGRSHVRTKSRVFEQVAAFAAQSSSPSPTKQHETDHTGSQPPSPRKLDLKRVSMFGRDSSPEKSPEREDIPDKKSSVEELKPKPLFSRPASPTVNKPVVQSPSTRFSGRPLPEPEQPRIQAGSKPADPQQSSESPETAAATGTRALPSLPPLASSTTVKPRPLPMEPQQLSRQLPSPGAMSPPPIASPMRSPTKQAVEVSSVLSDFFGSNRPKREYRVDSADLLMQRPTISAPRIQTLNAQLSQFSADGKKIPVPAHHDRVLFEREMYLCSHTFTIDTGKKISEVYFWAGDEVPSSVVEDASIFVGREARSLGGTLIKLQQGKESPEFVAALGGIAIVRRGSSNKYDSLAPHMICGRRFQGQVVFDEVDFTPTALCSGFPFLITSSGRCYLWKGKGSGADELSCARLIGMDYALSGELEEIEDGREPSNFWDLFGGGSRSGSADHWRLKPSYDKYCSRLFRSDATFKQQIVELSPFSQQDLDKTGIYVLDAFFELYIVVGARAQPQYASFHNALEFAQEYAILAAGMEDRPFVPVSTVILEGIPKDMKSVFRKWRDVDSPTIMNPSGGGTGLRRGRSLRIVPLNTALQALRE</sequence>
<feature type="compositionally biased region" description="Polar residues" evidence="1">
    <location>
        <begin position="491"/>
        <end position="505"/>
    </location>
</feature>
<dbReference type="Proteomes" id="UP001408356">
    <property type="component" value="Unassembled WGS sequence"/>
</dbReference>
<feature type="compositionally biased region" description="Polar residues" evidence="1">
    <location>
        <begin position="1053"/>
        <end position="1069"/>
    </location>
</feature>
<feature type="compositionally biased region" description="Low complexity" evidence="1">
    <location>
        <begin position="906"/>
        <end position="921"/>
    </location>
</feature>
<feature type="compositionally biased region" description="Basic and acidic residues" evidence="1">
    <location>
        <begin position="285"/>
        <end position="296"/>
    </location>
</feature>
<evidence type="ECO:0000259" key="3">
    <source>
        <dbReference type="Pfam" id="PF25480"/>
    </source>
</evidence>
<feature type="compositionally biased region" description="Polar residues" evidence="1">
    <location>
        <begin position="368"/>
        <end position="393"/>
    </location>
</feature>